<dbReference type="AlphaFoldDB" id="A0A3N6PCV7"/>
<dbReference type="RefSeq" id="WP_124154771.1">
    <property type="nucleotide sequence ID" value="NZ_CAWOLW010000656.1"/>
</dbReference>
<dbReference type="InterPro" id="IPR027417">
    <property type="entry name" value="P-loop_NTPase"/>
</dbReference>
<keyword evidence="2" id="KW-1185">Reference proteome</keyword>
<dbReference type="GO" id="GO:0005524">
    <property type="term" value="F:ATP binding"/>
    <property type="evidence" value="ECO:0007669"/>
    <property type="project" value="UniProtKB-KW"/>
</dbReference>
<dbReference type="OrthoDB" id="227666at2"/>
<comment type="caution">
    <text evidence="1">The sequence shown here is derived from an EMBL/GenBank/DDBJ whole genome shotgun (WGS) entry which is preliminary data.</text>
</comment>
<evidence type="ECO:0000313" key="1">
    <source>
        <dbReference type="EMBL" id="RQH43004.1"/>
    </source>
</evidence>
<dbReference type="Proteomes" id="UP000269154">
    <property type="component" value="Unassembled WGS sequence"/>
</dbReference>
<gene>
    <name evidence="1" type="ORF">D5R40_14035</name>
</gene>
<proteinExistence type="predicted"/>
<dbReference type="SUPFAM" id="SSF52540">
    <property type="entry name" value="P-loop containing nucleoside triphosphate hydrolases"/>
    <property type="match status" value="1"/>
</dbReference>
<organism evidence="1 2">
    <name type="scientific">Okeania hirsuta</name>
    <dbReference type="NCBI Taxonomy" id="1458930"/>
    <lineage>
        <taxon>Bacteria</taxon>
        <taxon>Bacillati</taxon>
        <taxon>Cyanobacteriota</taxon>
        <taxon>Cyanophyceae</taxon>
        <taxon>Oscillatoriophycideae</taxon>
        <taxon>Oscillatoriales</taxon>
        <taxon>Microcoleaceae</taxon>
        <taxon>Okeania</taxon>
    </lineage>
</organism>
<dbReference type="EMBL" id="RCBY01000069">
    <property type="protein sequence ID" value="RQH43004.1"/>
    <property type="molecule type" value="Genomic_DNA"/>
</dbReference>
<reference evidence="1 2" key="1">
    <citation type="journal article" date="2018" name="ACS Chem. Biol.">
        <title>Ketoreductase domain dysfunction expands chemodiversity: malyngamide biosynthesis in the cyanobacterium Okeania hirsuta.</title>
        <authorList>
            <person name="Moss N.A."/>
            <person name="Leao T."/>
            <person name="Rankin M."/>
            <person name="McCullough T.M."/>
            <person name="Qu P."/>
            <person name="Korobeynikov A."/>
            <person name="Smith J.L."/>
            <person name="Gerwick L."/>
            <person name="Gerwick W.H."/>
        </authorList>
    </citation>
    <scope>NUCLEOTIDE SEQUENCE [LARGE SCALE GENOMIC DNA]</scope>
    <source>
        <strain evidence="1 2">PAB10Feb10-1</strain>
    </source>
</reference>
<dbReference type="Gene3D" id="3.40.50.300">
    <property type="entry name" value="P-loop containing nucleotide triphosphate hydrolases"/>
    <property type="match status" value="1"/>
</dbReference>
<keyword evidence="1" id="KW-0547">Nucleotide-binding</keyword>
<keyword evidence="1" id="KW-0067">ATP-binding</keyword>
<sequence length="667" mass="76640">MTSIDQIIQRETNPFDQVTLYTINFWQEQQNPNWNVDSIHQNIISDIETVLEQVAQENRPRTLILTGDSGSGKSYLLGRIKKLFNTKAFFVYIDPWPDSDYIWRHILRQTVDSLMKTPEGQTDSQLLLWLKGLLDSQNSSLFQKIIGERKVFIRNLKGIYSSGIYNPNDFFSAFYHLLNSNYISIACEWLRGDNLDEDDLKSLGIKSSIDSEDSAQKIMTNLGIISAASQPIILCFDNLDNIPRLLDGSLDLQALFNVNSSIHTHCPQNFLIIISIITSTWKQNYEWIQPADKTRVNAGYFHLKPITLEQGKAILAARLIPLHSLAKPKPKSPIFPLSTEILEQKFSRGKTLPRNILELGRKEYDRYKNKLLYESGNVQKLTPETKLETFKLIWQDKYQKTQKKINKITDFAAQELIRMLQEVLIAVECKEVKTKLLSGKYASHSLSYQQQNKEGIIGVVWTEDKNMNSFYNTMNACQKVADKSLCQTLYLVRAAEVGNAKNMSNRIYRKIFKGRLKNCHIQPNLKSVYFLATYHSLVNAALANELMIEGKIISLKELEEIICESQILNSCSLLRDLSVVDSTDNQEQQSDSDLSDLDEVKDFVVNLIKTECFMERKNIIENTLNKFINIEQSKIYTIIEELEGEQKIKNITPTSKLDRKLVCFIPI</sequence>
<accession>A0A3N6PCV7</accession>
<evidence type="ECO:0000313" key="2">
    <source>
        <dbReference type="Proteomes" id="UP000269154"/>
    </source>
</evidence>
<name>A0A3N6PCV7_9CYAN</name>
<protein>
    <submittedName>
        <fullName evidence="1">ATP-binding protein</fullName>
    </submittedName>
</protein>